<evidence type="ECO:0000256" key="1">
    <source>
        <dbReference type="ARBA" id="ARBA00004442"/>
    </source>
</evidence>
<comment type="caution">
    <text evidence="8">The sequence shown here is derived from an EMBL/GenBank/DDBJ whole genome shotgun (WGS) entry which is preliminary data.</text>
</comment>
<evidence type="ECO:0000259" key="7">
    <source>
        <dbReference type="Pfam" id="PF14322"/>
    </source>
</evidence>
<dbReference type="RefSeq" id="WP_188224728.1">
    <property type="nucleotide sequence ID" value="NZ_JACVXD010000016.1"/>
</dbReference>
<evidence type="ECO:0000313" key="9">
    <source>
        <dbReference type="Proteomes" id="UP000621516"/>
    </source>
</evidence>
<dbReference type="Pfam" id="PF07980">
    <property type="entry name" value="SusD_RagB"/>
    <property type="match status" value="1"/>
</dbReference>
<comment type="similarity">
    <text evidence="2">Belongs to the SusD family.</text>
</comment>
<dbReference type="AlphaFoldDB" id="A0A8J6Q0K0"/>
<dbReference type="Pfam" id="PF14322">
    <property type="entry name" value="SusD-like_3"/>
    <property type="match status" value="1"/>
</dbReference>
<dbReference type="InterPro" id="IPR012944">
    <property type="entry name" value="SusD_RagB_dom"/>
</dbReference>
<dbReference type="InterPro" id="IPR033985">
    <property type="entry name" value="SusD-like_N"/>
</dbReference>
<evidence type="ECO:0000256" key="4">
    <source>
        <dbReference type="ARBA" id="ARBA00023136"/>
    </source>
</evidence>
<comment type="subcellular location">
    <subcellularLocation>
        <location evidence="1">Cell outer membrane</location>
    </subcellularLocation>
</comment>
<feature type="domain" description="RagB/SusD" evidence="6">
    <location>
        <begin position="254"/>
        <end position="446"/>
    </location>
</feature>
<evidence type="ECO:0000256" key="3">
    <source>
        <dbReference type="ARBA" id="ARBA00022729"/>
    </source>
</evidence>
<proteinExistence type="inferred from homology"/>
<organism evidence="8 9">
    <name type="scientific">Aestuariibaculum marinum</name>
    <dbReference type="NCBI Taxonomy" id="2683592"/>
    <lineage>
        <taxon>Bacteria</taxon>
        <taxon>Pseudomonadati</taxon>
        <taxon>Bacteroidota</taxon>
        <taxon>Flavobacteriia</taxon>
        <taxon>Flavobacteriales</taxon>
        <taxon>Flavobacteriaceae</taxon>
    </lineage>
</organism>
<keyword evidence="3" id="KW-0732">Signal</keyword>
<evidence type="ECO:0000256" key="5">
    <source>
        <dbReference type="ARBA" id="ARBA00023237"/>
    </source>
</evidence>
<keyword evidence="9" id="KW-1185">Reference proteome</keyword>
<keyword evidence="5" id="KW-0998">Cell outer membrane</keyword>
<evidence type="ECO:0000259" key="6">
    <source>
        <dbReference type="Pfam" id="PF07980"/>
    </source>
</evidence>
<dbReference type="GO" id="GO:0009279">
    <property type="term" value="C:cell outer membrane"/>
    <property type="evidence" value="ECO:0007669"/>
    <property type="project" value="UniProtKB-SubCell"/>
</dbReference>
<dbReference type="Proteomes" id="UP000621516">
    <property type="component" value="Unassembled WGS sequence"/>
</dbReference>
<evidence type="ECO:0000313" key="8">
    <source>
        <dbReference type="EMBL" id="MBD0825436.1"/>
    </source>
</evidence>
<name>A0A8J6Q0K0_9FLAO</name>
<feature type="domain" description="SusD-like N-terminal" evidence="7">
    <location>
        <begin position="84"/>
        <end position="212"/>
    </location>
</feature>
<sequence length="489" mass="53345">MSLIIISCDNILDLDPQDTLTEDVFYQTAEDAVIAVNAAYDPFQNLFYYGFAYPILGNLAGGDAIKGGFGSGDQAAMLQFQDFTSDASNGRLNDYWKAIWPGVLRANVVLTKVPDIDMDEALKNRVLGEAKFIRALNYYNLTMTWGGLPIYDFVPTATTESLPRSSRADVLKFIEEDLLDAINLLPNASDYAPADVGRASKGSAQGLLARLYANSGRWGEASKIVDDIMASPASYALVPDYANNFNGEGDNNIETLFEIQYNTGSSPDQWSDNGQWNGNQIADTWGPIGTAEDAIFGWGFSAPSEDLVNSYEAGDLRLPATILQPGDEFLGDIFDPENSGHFANTGSMYGNVKYINPGASGAGSLDSPVNFKIIRFAEMLLIKAEALNEGANDQQNAIMYLDMVRERAGLAGIQTTLGYLPGQSELRDLIYKEMRVELALEATSYFNFVSRDLGSQMYGARGFKVGQDELFPIPQGALDINGWNPNPGY</sequence>
<dbReference type="InterPro" id="IPR011990">
    <property type="entry name" value="TPR-like_helical_dom_sf"/>
</dbReference>
<keyword evidence="4" id="KW-0472">Membrane</keyword>
<dbReference type="SUPFAM" id="SSF48452">
    <property type="entry name" value="TPR-like"/>
    <property type="match status" value="1"/>
</dbReference>
<dbReference type="Gene3D" id="1.25.40.390">
    <property type="match status" value="1"/>
</dbReference>
<gene>
    <name evidence="8" type="ORF">ICJ85_15580</name>
</gene>
<evidence type="ECO:0000256" key="2">
    <source>
        <dbReference type="ARBA" id="ARBA00006275"/>
    </source>
</evidence>
<reference evidence="8 9" key="1">
    <citation type="journal article" date="2018" name="J. Microbiol.">
        <title>Aestuariibaculum marinum sp. nov., a marine bacterium isolated from seawater in South Korea.</title>
        <authorList>
            <person name="Choi J."/>
            <person name="Lee D."/>
            <person name="Jang J.H."/>
            <person name="Cha S."/>
            <person name="Seo T."/>
        </authorList>
    </citation>
    <scope>NUCLEOTIDE SEQUENCE [LARGE SCALE GENOMIC DNA]</scope>
    <source>
        <strain evidence="8 9">IP7</strain>
    </source>
</reference>
<dbReference type="EMBL" id="JACVXD010000016">
    <property type="protein sequence ID" value="MBD0825436.1"/>
    <property type="molecule type" value="Genomic_DNA"/>
</dbReference>
<accession>A0A8J6Q0K0</accession>
<protein>
    <submittedName>
        <fullName evidence="8">RagB/SusD family nutrient uptake outer membrane protein</fullName>
    </submittedName>
</protein>
<dbReference type="CDD" id="cd08977">
    <property type="entry name" value="SusD"/>
    <property type="match status" value="1"/>
</dbReference>